<evidence type="ECO:0000256" key="1">
    <source>
        <dbReference type="SAM" id="MobiDB-lite"/>
    </source>
</evidence>
<dbReference type="Proteomes" id="UP000838763">
    <property type="component" value="Unassembled WGS sequence"/>
</dbReference>
<reference evidence="2" key="1">
    <citation type="submission" date="2022-11" db="EMBL/GenBank/DDBJ databases">
        <authorList>
            <person name="Scott C."/>
            <person name="Bruce N."/>
        </authorList>
    </citation>
    <scope>NUCLEOTIDE SEQUENCE</scope>
</reference>
<feature type="compositionally biased region" description="Basic and acidic residues" evidence="1">
    <location>
        <begin position="54"/>
        <end position="86"/>
    </location>
</feature>
<feature type="region of interest" description="Disordered" evidence="1">
    <location>
        <begin position="54"/>
        <end position="97"/>
    </location>
</feature>
<protein>
    <submittedName>
        <fullName evidence="2">Uncharacterized protein</fullName>
    </submittedName>
</protein>
<organism evidence="2 3">
    <name type="scientific">Parascedosporium putredinis</name>
    <dbReference type="NCBI Taxonomy" id="1442378"/>
    <lineage>
        <taxon>Eukaryota</taxon>
        <taxon>Fungi</taxon>
        <taxon>Dikarya</taxon>
        <taxon>Ascomycota</taxon>
        <taxon>Pezizomycotina</taxon>
        <taxon>Sordariomycetes</taxon>
        <taxon>Hypocreomycetidae</taxon>
        <taxon>Microascales</taxon>
        <taxon>Microascaceae</taxon>
        <taxon>Parascedosporium</taxon>
    </lineage>
</organism>
<comment type="caution">
    <text evidence="2">The sequence shown here is derived from an EMBL/GenBank/DDBJ whole genome shotgun (WGS) entry which is preliminary data.</text>
</comment>
<dbReference type="AlphaFoldDB" id="A0A9P1GUF4"/>
<evidence type="ECO:0000313" key="2">
    <source>
        <dbReference type="EMBL" id="CAI4210242.1"/>
    </source>
</evidence>
<keyword evidence="3" id="KW-1185">Reference proteome</keyword>
<evidence type="ECO:0000313" key="3">
    <source>
        <dbReference type="Proteomes" id="UP000838763"/>
    </source>
</evidence>
<dbReference type="OrthoDB" id="5411041at2759"/>
<dbReference type="EMBL" id="CALLCH030000001">
    <property type="protein sequence ID" value="CAI4210242.1"/>
    <property type="molecule type" value="Genomic_DNA"/>
</dbReference>
<sequence length="148" mass="16971">MVLPPRKMDIRFLVLTGGFSLSTDQLLKKYTGQGIYERFTTRAGSVFDTGLPEKARETQRRLREEKARVEAQLSDEERKRLEESRRPSGLRGLFAADEGDGWKEKRLEAHRKGLEEGKGISDLIMEHMTEAFGKEKKDGEDDGKQEKK</sequence>
<proteinExistence type="predicted"/>
<gene>
    <name evidence="2" type="ORF">PPNO1_LOCUS49</name>
</gene>
<name>A0A9P1GUF4_9PEZI</name>
<accession>A0A9P1GUF4</accession>